<dbReference type="EMBL" id="DS989846">
    <property type="protein sequence ID" value="EDX76262.1"/>
    <property type="molecule type" value="Genomic_DNA"/>
</dbReference>
<dbReference type="AlphaFoldDB" id="B4VNS0"/>
<keyword evidence="2" id="KW-0157">Chromophore</keyword>
<protein>
    <recommendedName>
        <fullName evidence="6">Phycobilisome protein</fullName>
    </recommendedName>
</protein>
<accession>B4VNS0</accession>
<evidence type="ECO:0008006" key="6">
    <source>
        <dbReference type="Google" id="ProtNLM"/>
    </source>
</evidence>
<dbReference type="InterPro" id="IPR038719">
    <property type="entry name" value="Phycobilisome_asu/bsu_sf"/>
</dbReference>
<dbReference type="Proteomes" id="UP000003835">
    <property type="component" value="Unassembled WGS sequence"/>
</dbReference>
<dbReference type="OrthoDB" id="527514at2"/>
<dbReference type="RefSeq" id="WP_006099996.1">
    <property type="nucleotide sequence ID" value="NZ_DS989846.1"/>
</dbReference>
<evidence type="ECO:0000313" key="4">
    <source>
        <dbReference type="EMBL" id="EDX76262.1"/>
    </source>
</evidence>
<gene>
    <name evidence="4" type="ORF">MC7420_4518</name>
</gene>
<dbReference type="SUPFAM" id="SSF46458">
    <property type="entry name" value="Globin-like"/>
    <property type="match status" value="1"/>
</dbReference>
<sequence length="358" mass="40531">MLVTTPLDKSITVKRLLKLWAARYVPDLSTLSLTTNKCTTIELMEAASRQGRDKTATKLSRLIEIHCKCAGIRTSILFSYIPNVVNLTESQGIATSSAQVYEKVLSVYRKQSPTPSLMEALSEADTVDISTDLYKISVMPKLELPEVSSLVTILTPELMQFQSQHLSANNQNTLGFMSTQFHLSSKVLLNRLSLPEQLLLSPYFKFVEEQVCIPWQRVCTAAAQHSLNSPVLALIEQLIPKSQEIATRVYRHALERYPTYRSRRGKLDHPEVKASSIRDVEMFQAYLWVCVLEQSMAAMEKELYPLCEMVYPSVSVSWELVESMVGLLVDKILIRLDSEQQSIVQPYTTAMQKLFACR</sequence>
<dbReference type="HOGENOM" id="CLU_058995_0_0_3"/>
<keyword evidence="5" id="KW-1185">Reference proteome</keyword>
<evidence type="ECO:0000256" key="2">
    <source>
        <dbReference type="ARBA" id="ARBA00022991"/>
    </source>
</evidence>
<dbReference type="InterPro" id="IPR009050">
    <property type="entry name" value="Globin-like_sf"/>
</dbReference>
<evidence type="ECO:0000256" key="1">
    <source>
        <dbReference type="ARBA" id="ARBA00008182"/>
    </source>
</evidence>
<proteinExistence type="inferred from homology"/>
<evidence type="ECO:0000313" key="5">
    <source>
        <dbReference type="Proteomes" id="UP000003835"/>
    </source>
</evidence>
<dbReference type="GO" id="GO:0015979">
    <property type="term" value="P:photosynthesis"/>
    <property type="evidence" value="ECO:0007669"/>
    <property type="project" value="InterPro"/>
</dbReference>
<dbReference type="eggNOG" id="ENOG502ZA0X">
    <property type="taxonomic scope" value="Bacteria"/>
</dbReference>
<name>B4VNS0_9CYAN</name>
<comment type="similarity">
    <text evidence="1">Belongs to the phycobiliprotein family.</text>
</comment>
<dbReference type="InterPro" id="IPR012128">
    <property type="entry name" value="Phycobilisome_asu/bsu"/>
</dbReference>
<dbReference type="GO" id="GO:0030089">
    <property type="term" value="C:phycobilisome"/>
    <property type="evidence" value="ECO:0007669"/>
    <property type="project" value="InterPro"/>
</dbReference>
<organism evidence="4 5">
    <name type="scientific">Coleofasciculus chthonoplastes PCC 7420</name>
    <dbReference type="NCBI Taxonomy" id="118168"/>
    <lineage>
        <taxon>Bacteria</taxon>
        <taxon>Bacillati</taxon>
        <taxon>Cyanobacteriota</taxon>
        <taxon>Cyanophyceae</taxon>
        <taxon>Coleofasciculales</taxon>
        <taxon>Coleofasciculaceae</taxon>
        <taxon>Coleofasciculus</taxon>
    </lineage>
</organism>
<evidence type="ECO:0000256" key="3">
    <source>
        <dbReference type="ARBA" id="ARBA00023307"/>
    </source>
</evidence>
<dbReference type="Pfam" id="PF00502">
    <property type="entry name" value="Phycobilisome"/>
    <property type="match status" value="1"/>
</dbReference>
<reference evidence="4 5" key="1">
    <citation type="submission" date="2008-07" db="EMBL/GenBank/DDBJ databases">
        <authorList>
            <person name="Tandeau de Marsac N."/>
            <person name="Ferriera S."/>
            <person name="Johnson J."/>
            <person name="Kravitz S."/>
            <person name="Beeson K."/>
            <person name="Sutton G."/>
            <person name="Rogers Y.-H."/>
            <person name="Friedman R."/>
            <person name="Frazier M."/>
            <person name="Venter J.C."/>
        </authorList>
    </citation>
    <scope>NUCLEOTIDE SEQUENCE [LARGE SCALE GENOMIC DNA]</scope>
    <source>
        <strain evidence="4 5">PCC 7420</strain>
    </source>
</reference>
<dbReference type="Gene3D" id="1.10.490.20">
    <property type="entry name" value="Phycocyanins"/>
    <property type="match status" value="1"/>
</dbReference>
<keyword evidence="3" id="KW-0089">Bile pigment</keyword>